<gene>
    <name evidence="2" type="ORF">FJSC11DRAFT_4391</name>
</gene>
<keyword evidence="1" id="KW-1133">Transmembrane helix</keyword>
<evidence type="ECO:0000313" key="3">
    <source>
        <dbReference type="Proteomes" id="UP000004344"/>
    </source>
</evidence>
<keyword evidence="1" id="KW-0812">Transmembrane</keyword>
<accession>G6FZU2</accession>
<dbReference type="EMBL" id="AGIZ01000017">
    <property type="protein sequence ID" value="EHC08727.1"/>
    <property type="molecule type" value="Genomic_DNA"/>
</dbReference>
<dbReference type="PANTHER" id="PTHR35519:SF2">
    <property type="entry name" value="PH DOMAIN PROTEIN"/>
    <property type="match status" value="1"/>
</dbReference>
<sequence>MEKKNTNYQLPITNYRLPNFFVNIVTYSKKYLQTPSIGVECLGFHHRHAIASMSQPSRRFSTIDPEAKAPTLKRLRQLSRLLDKAIIIPGTRVGIGLDPILGLIPVGGDFLGVMLSAYIILESARLGVPARTLGRMVFNIIIDGLAGTAPVLGDLFDFAWTANERNVRLLEEYLRFPSQNQSANKWFVFAVLIGLLFVAIVLVALPVIIMRLLWGTLTGS</sequence>
<feature type="transmembrane region" description="Helical" evidence="1">
    <location>
        <begin position="100"/>
        <end position="121"/>
    </location>
</feature>
<organism evidence="2 3">
    <name type="scientific">Fischerella thermalis JSC-11</name>
    <dbReference type="NCBI Taxonomy" id="741277"/>
    <lineage>
        <taxon>Bacteria</taxon>
        <taxon>Bacillati</taxon>
        <taxon>Cyanobacteriota</taxon>
        <taxon>Cyanophyceae</taxon>
        <taxon>Nostocales</taxon>
        <taxon>Hapalosiphonaceae</taxon>
        <taxon>Fischerella</taxon>
    </lineage>
</organism>
<dbReference type="AlphaFoldDB" id="G6FZU2"/>
<evidence type="ECO:0008006" key="4">
    <source>
        <dbReference type="Google" id="ProtNLM"/>
    </source>
</evidence>
<dbReference type="Pfam" id="PF13430">
    <property type="entry name" value="DUF4112"/>
    <property type="match status" value="1"/>
</dbReference>
<keyword evidence="1" id="KW-0472">Membrane</keyword>
<evidence type="ECO:0000256" key="1">
    <source>
        <dbReference type="SAM" id="Phobius"/>
    </source>
</evidence>
<comment type="caution">
    <text evidence="2">The sequence shown here is derived from an EMBL/GenBank/DDBJ whole genome shotgun (WGS) entry which is preliminary data.</text>
</comment>
<dbReference type="PANTHER" id="PTHR35519">
    <property type="entry name" value="MEMBRANE PROTEINS"/>
    <property type="match status" value="1"/>
</dbReference>
<reference evidence="2 3" key="1">
    <citation type="submission" date="2011-09" db="EMBL/GenBank/DDBJ databases">
        <title>The draft genome of Fischerella sp. JSC-11.</title>
        <authorList>
            <consortium name="US DOE Joint Genome Institute (JGI-PGF)"/>
            <person name="Lucas S."/>
            <person name="Han J."/>
            <person name="Lapidus A."/>
            <person name="Cheng J.-F."/>
            <person name="Goodwin L."/>
            <person name="Pitluck S."/>
            <person name="Peters L."/>
            <person name="Land M.L."/>
            <person name="Hauser L."/>
            <person name="Sarkisova S."/>
            <person name="Bryant D.A."/>
            <person name="Brown I."/>
            <person name="Woyke T.J."/>
        </authorList>
    </citation>
    <scope>NUCLEOTIDE SEQUENCE [LARGE SCALE GENOMIC DNA]</scope>
    <source>
        <strain evidence="2 3">JSC-11</strain>
    </source>
</reference>
<protein>
    <recommendedName>
        <fullName evidence="4">DUF4112 domain-containing protein</fullName>
    </recommendedName>
</protein>
<proteinExistence type="predicted"/>
<name>G6FZU2_9CYAN</name>
<feature type="transmembrane region" description="Helical" evidence="1">
    <location>
        <begin position="186"/>
        <end position="214"/>
    </location>
</feature>
<dbReference type="PATRIC" id="fig|741277.3.peg.3915"/>
<feature type="transmembrane region" description="Helical" evidence="1">
    <location>
        <begin position="133"/>
        <end position="153"/>
    </location>
</feature>
<keyword evidence="3" id="KW-1185">Reference proteome</keyword>
<dbReference type="InterPro" id="IPR025187">
    <property type="entry name" value="DUF4112"/>
</dbReference>
<evidence type="ECO:0000313" key="2">
    <source>
        <dbReference type="EMBL" id="EHC08727.1"/>
    </source>
</evidence>
<dbReference type="Proteomes" id="UP000004344">
    <property type="component" value="Unassembled WGS sequence"/>
</dbReference>